<sequence length="535" mass="58066">MVYSELLDQLFIHGGALSDGRSAATYQFSLGLGQWSAVHDGQYDAPSARSLHHMVLLPPGSLAIFGGVDDSEVKQDTWLMDLPRRDLCSAGQIYNGTGCKDCAAGFYDATPEIDVDECLECPNDAASDPGSAACLPLVAPWVQQQVPPSVTVVRNFAGKIEVVAQAAVLPNQFYSTPAVPSYSIDIAPTKESLQPRSACSVLWQPQAAQNSELTEMVAELTYPDLDDKCQLNEKQVGDLIHRDGFLGVYVLLTGTVESTIAFFAFPLELKFIRTAEGIYTGYVAAGSHHIDQQVFLLGSCHSTVNFFRTENFEQPLEPAVYVVGDVVYAEHTLETDHLTLEVVQVWISSSKNPDDWDALSENLTDAMVLLTGQGSQGKARFTFQARPQSCQLCFVHVLSRVTQTSGRRFSMQQMHALKFSPIVIQPKEEGLPFIMSIEQSLAIAVTVALAGFLLALVCKFKCAHGKDQWKCGCVPVFLMVESFDCFLDVAAWIGASLTGDLTFSDDGGFVGNTLLASTVGSCVLFGGVLVLLRVC</sequence>
<keyword evidence="1" id="KW-0472">Membrane</keyword>
<keyword evidence="3" id="KW-1185">Reference proteome</keyword>
<dbReference type="InterPro" id="IPR015915">
    <property type="entry name" value="Kelch-typ_b-propeller"/>
</dbReference>
<evidence type="ECO:0000256" key="1">
    <source>
        <dbReference type="SAM" id="Phobius"/>
    </source>
</evidence>
<keyword evidence="1" id="KW-1133">Transmembrane helix</keyword>
<proteinExistence type="predicted"/>
<organism evidence="2 3">
    <name type="scientific">Durusdinium trenchii</name>
    <dbReference type="NCBI Taxonomy" id="1381693"/>
    <lineage>
        <taxon>Eukaryota</taxon>
        <taxon>Sar</taxon>
        <taxon>Alveolata</taxon>
        <taxon>Dinophyceae</taxon>
        <taxon>Suessiales</taxon>
        <taxon>Symbiodiniaceae</taxon>
        <taxon>Durusdinium</taxon>
    </lineage>
</organism>
<dbReference type="EMBL" id="CAXAMM010019805">
    <property type="protein sequence ID" value="CAK9046499.1"/>
    <property type="molecule type" value="Genomic_DNA"/>
</dbReference>
<comment type="caution">
    <text evidence="2">The sequence shown here is derived from an EMBL/GenBank/DDBJ whole genome shotgun (WGS) entry which is preliminary data.</text>
</comment>
<keyword evidence="1" id="KW-0812">Transmembrane</keyword>
<feature type="transmembrane region" description="Helical" evidence="1">
    <location>
        <begin position="513"/>
        <end position="532"/>
    </location>
</feature>
<protein>
    <submittedName>
        <fullName evidence="2">Uncharacterized protein</fullName>
    </submittedName>
</protein>
<name>A0ABP0M4S9_9DINO</name>
<dbReference type="Proteomes" id="UP001642464">
    <property type="component" value="Unassembled WGS sequence"/>
</dbReference>
<gene>
    <name evidence="2" type="ORF">SCF082_LOCUS26167</name>
</gene>
<feature type="transmembrane region" description="Helical" evidence="1">
    <location>
        <begin position="441"/>
        <end position="460"/>
    </location>
</feature>
<dbReference type="Gene3D" id="2.120.10.80">
    <property type="entry name" value="Kelch-type beta propeller"/>
    <property type="match status" value="1"/>
</dbReference>
<reference evidence="2 3" key="1">
    <citation type="submission" date="2024-02" db="EMBL/GenBank/DDBJ databases">
        <authorList>
            <person name="Chen Y."/>
            <person name="Shah S."/>
            <person name="Dougan E. K."/>
            <person name="Thang M."/>
            <person name="Chan C."/>
        </authorList>
    </citation>
    <scope>NUCLEOTIDE SEQUENCE [LARGE SCALE GENOMIC DNA]</scope>
</reference>
<evidence type="ECO:0000313" key="3">
    <source>
        <dbReference type="Proteomes" id="UP001642464"/>
    </source>
</evidence>
<dbReference type="SUPFAM" id="SSF117281">
    <property type="entry name" value="Kelch motif"/>
    <property type="match status" value="1"/>
</dbReference>
<evidence type="ECO:0000313" key="2">
    <source>
        <dbReference type="EMBL" id="CAK9046499.1"/>
    </source>
</evidence>
<feature type="transmembrane region" description="Helical" evidence="1">
    <location>
        <begin position="472"/>
        <end position="493"/>
    </location>
</feature>
<accession>A0ABP0M4S9</accession>